<dbReference type="PANTHER" id="PTHR30414:SF0">
    <property type="entry name" value="MINICONDUCTANCE MECHANOSENSITIVE CHANNEL YBDG"/>
    <property type="match status" value="1"/>
</dbReference>
<evidence type="ECO:0000313" key="9">
    <source>
        <dbReference type="EMBL" id="NVD26510.1"/>
    </source>
</evidence>
<dbReference type="InterPro" id="IPR049278">
    <property type="entry name" value="MS_channel_C"/>
</dbReference>
<dbReference type="Proteomes" id="UP000652427">
    <property type="component" value="Unassembled WGS sequence"/>
</dbReference>
<evidence type="ECO:0000256" key="5">
    <source>
        <dbReference type="ARBA" id="ARBA00023136"/>
    </source>
</evidence>
<sequence length="412" mass="45645">MQQFQSESLSIIDSIPFLPNLAPSGQTLVGICILLAIAWVANFIIKHIVLRIVTRWMPYDDITPVPVAARLANIVPALIISNGVGAVPHLPAPVITLISNVVSASIILFIAMALSKALTLANDIYEHRPSSATRPIKGYIQLLKIILYVSATILIISALMDESPLLLLSGLGAMAAVILLVFKDTLLSLVASVQLTSNDMLRVGDWIEMPALNADGDVIDIALHTVKVQNWDKTITTIPTHRLISESFKNWRGMSEAGGRRIKRSIFIDQNGIRFLTREEKDGFRRFQLLDEYLGHKQAELGEWNAPIEKAGRDEVNARRVTNIGTFRAYVVEYLRANSHITGGMTLLVRQLDPTAQGLPVEIYCFTNTTDWNEYEDIQSDIFDHMLAILPEFGLRLFQAPSGLDLQRGLAA</sequence>
<dbReference type="InterPro" id="IPR006685">
    <property type="entry name" value="MscS_channel_2nd"/>
</dbReference>
<comment type="similarity">
    <text evidence="2">Belongs to the MscS (TC 1.A.23) family.</text>
</comment>
<reference evidence="9 10" key="1">
    <citation type="submission" date="2020-06" db="EMBL/GenBank/DDBJ databases">
        <authorList>
            <person name="Kim S.-J."/>
            <person name="Park S.-J."/>
        </authorList>
    </citation>
    <scope>NUCLEOTIDE SEQUENCE [LARGE SCALE GENOMIC DNA]</scope>
    <source>
        <strain evidence="9 10">SW-151</strain>
    </source>
</reference>
<keyword evidence="10" id="KW-1185">Reference proteome</keyword>
<comment type="subcellular location">
    <subcellularLocation>
        <location evidence="1">Endomembrane system</location>
        <topology evidence="1">Multi-pass membrane protein</topology>
    </subcellularLocation>
</comment>
<dbReference type="RefSeq" id="WP_176278057.1">
    <property type="nucleotide sequence ID" value="NZ_JABWMH010000001.1"/>
</dbReference>
<gene>
    <name evidence="9" type="ORF">HUO14_01175</name>
</gene>
<comment type="caution">
    <text evidence="9">The sequence shown here is derived from an EMBL/GenBank/DDBJ whole genome shotgun (WGS) entry which is preliminary data.</text>
</comment>
<dbReference type="SUPFAM" id="SSF50182">
    <property type="entry name" value="Sm-like ribonucleoproteins"/>
    <property type="match status" value="1"/>
</dbReference>
<name>A0ABX2MYI4_9SPHN</name>
<accession>A0ABX2MYI4</accession>
<evidence type="ECO:0000256" key="2">
    <source>
        <dbReference type="ARBA" id="ARBA00008017"/>
    </source>
</evidence>
<protein>
    <submittedName>
        <fullName evidence="9">Mechanosensitive ion channel family protein</fullName>
    </submittedName>
</protein>
<dbReference type="Gene3D" id="2.30.30.60">
    <property type="match status" value="1"/>
</dbReference>
<evidence type="ECO:0000256" key="1">
    <source>
        <dbReference type="ARBA" id="ARBA00004127"/>
    </source>
</evidence>
<feature type="transmembrane region" description="Helical" evidence="6">
    <location>
        <begin position="28"/>
        <end position="50"/>
    </location>
</feature>
<evidence type="ECO:0000256" key="3">
    <source>
        <dbReference type="ARBA" id="ARBA00022692"/>
    </source>
</evidence>
<evidence type="ECO:0000259" key="7">
    <source>
        <dbReference type="Pfam" id="PF00924"/>
    </source>
</evidence>
<dbReference type="EMBL" id="JABWMH010000001">
    <property type="protein sequence ID" value="NVD26510.1"/>
    <property type="molecule type" value="Genomic_DNA"/>
</dbReference>
<keyword evidence="3 6" id="KW-0812">Transmembrane</keyword>
<dbReference type="InterPro" id="IPR023408">
    <property type="entry name" value="MscS_beta-dom_sf"/>
</dbReference>
<evidence type="ECO:0000313" key="10">
    <source>
        <dbReference type="Proteomes" id="UP000652427"/>
    </source>
</evidence>
<dbReference type="Pfam" id="PF21082">
    <property type="entry name" value="MS_channel_3rd"/>
    <property type="match status" value="1"/>
</dbReference>
<feature type="transmembrane region" description="Helical" evidence="6">
    <location>
        <begin position="139"/>
        <end position="159"/>
    </location>
</feature>
<keyword evidence="4 6" id="KW-1133">Transmembrane helix</keyword>
<dbReference type="Pfam" id="PF00924">
    <property type="entry name" value="MS_channel_2nd"/>
    <property type="match status" value="1"/>
</dbReference>
<feature type="transmembrane region" description="Helical" evidence="6">
    <location>
        <begin position="165"/>
        <end position="182"/>
    </location>
</feature>
<feature type="domain" description="Mechanosensitive ion channel MscS" evidence="7">
    <location>
        <begin position="184"/>
        <end position="252"/>
    </location>
</feature>
<proteinExistence type="inferred from homology"/>
<dbReference type="InterPro" id="IPR010920">
    <property type="entry name" value="LSM_dom_sf"/>
</dbReference>
<dbReference type="PANTHER" id="PTHR30414">
    <property type="entry name" value="MINICONDUCTANCE MECHANOSENSITIVE CHANNEL YBDG"/>
    <property type="match status" value="1"/>
</dbReference>
<feature type="transmembrane region" description="Helical" evidence="6">
    <location>
        <begin position="71"/>
        <end position="91"/>
    </location>
</feature>
<organism evidence="9 10">
    <name type="scientific">Parasphingorhabdus flavimaris</name>
    <dbReference type="NCBI Taxonomy" id="266812"/>
    <lineage>
        <taxon>Bacteria</taxon>
        <taxon>Pseudomonadati</taxon>
        <taxon>Pseudomonadota</taxon>
        <taxon>Alphaproteobacteria</taxon>
        <taxon>Sphingomonadales</taxon>
        <taxon>Sphingomonadaceae</taxon>
        <taxon>Parasphingorhabdus</taxon>
    </lineage>
</organism>
<feature type="domain" description="Mechanosensitive ion channel MscS C-terminal" evidence="8">
    <location>
        <begin position="331"/>
        <end position="396"/>
    </location>
</feature>
<evidence type="ECO:0000256" key="6">
    <source>
        <dbReference type="SAM" id="Phobius"/>
    </source>
</evidence>
<feature type="transmembrane region" description="Helical" evidence="6">
    <location>
        <begin position="97"/>
        <end position="118"/>
    </location>
</feature>
<evidence type="ECO:0000259" key="8">
    <source>
        <dbReference type="Pfam" id="PF21082"/>
    </source>
</evidence>
<dbReference type="InterPro" id="IPR030192">
    <property type="entry name" value="YbdG"/>
</dbReference>
<evidence type="ECO:0000256" key="4">
    <source>
        <dbReference type="ARBA" id="ARBA00022989"/>
    </source>
</evidence>
<keyword evidence="5 6" id="KW-0472">Membrane</keyword>